<dbReference type="EMBL" id="BARU01042669">
    <property type="protein sequence ID" value="GAH87327.1"/>
    <property type="molecule type" value="Genomic_DNA"/>
</dbReference>
<proteinExistence type="predicted"/>
<feature type="region of interest" description="Disordered" evidence="1">
    <location>
        <begin position="26"/>
        <end position="49"/>
    </location>
</feature>
<evidence type="ECO:0008006" key="3">
    <source>
        <dbReference type="Google" id="ProtNLM"/>
    </source>
</evidence>
<feature type="non-terminal residue" evidence="2">
    <location>
        <position position="49"/>
    </location>
</feature>
<organism evidence="2">
    <name type="scientific">marine sediment metagenome</name>
    <dbReference type="NCBI Taxonomy" id="412755"/>
    <lineage>
        <taxon>unclassified sequences</taxon>
        <taxon>metagenomes</taxon>
        <taxon>ecological metagenomes</taxon>
    </lineage>
</organism>
<protein>
    <recommendedName>
        <fullName evidence="3">OsmC family peroxiredoxin</fullName>
    </recommendedName>
</protein>
<reference evidence="2" key="1">
    <citation type="journal article" date="2014" name="Front. Microbiol.">
        <title>High frequency of phylogenetically diverse reductive dehalogenase-homologous genes in deep subseafloor sedimentary metagenomes.</title>
        <authorList>
            <person name="Kawai M."/>
            <person name="Futagami T."/>
            <person name="Toyoda A."/>
            <person name="Takaki Y."/>
            <person name="Nishi S."/>
            <person name="Hori S."/>
            <person name="Arai W."/>
            <person name="Tsubouchi T."/>
            <person name="Morono Y."/>
            <person name="Uchiyama I."/>
            <person name="Ito T."/>
            <person name="Fujiyama A."/>
            <person name="Inagaki F."/>
            <person name="Takami H."/>
        </authorList>
    </citation>
    <scope>NUCLEOTIDE SEQUENCE</scope>
    <source>
        <strain evidence="2">Expedition CK06-06</strain>
    </source>
</reference>
<name>X1J026_9ZZZZ</name>
<evidence type="ECO:0000256" key="1">
    <source>
        <dbReference type="SAM" id="MobiDB-lite"/>
    </source>
</evidence>
<comment type="caution">
    <text evidence="2">The sequence shown here is derived from an EMBL/GenBank/DDBJ whole genome shotgun (WGS) entry which is preliminary data.</text>
</comment>
<dbReference type="AlphaFoldDB" id="X1J026"/>
<accession>X1J026</accession>
<sequence>MSETKVKIKSKQFVYETRLKWKGSREGLLTSEGKPSIEISTPPEFKGRP</sequence>
<evidence type="ECO:0000313" key="2">
    <source>
        <dbReference type="EMBL" id="GAH87327.1"/>
    </source>
</evidence>
<gene>
    <name evidence="2" type="ORF">S03H2_65518</name>
</gene>